<evidence type="ECO:0000256" key="3">
    <source>
        <dbReference type="ARBA" id="ARBA00012438"/>
    </source>
</evidence>
<dbReference type="Gene3D" id="3.30.450.20">
    <property type="entry name" value="PAS domain"/>
    <property type="match status" value="1"/>
</dbReference>
<dbReference type="PANTHER" id="PTHR43047">
    <property type="entry name" value="TWO-COMPONENT HISTIDINE PROTEIN KINASE"/>
    <property type="match status" value="1"/>
</dbReference>
<name>A0A0D0PCS0_9RHOB</name>
<dbReference type="SMART" id="SM00388">
    <property type="entry name" value="HisKA"/>
    <property type="match status" value="1"/>
</dbReference>
<dbReference type="InterPro" id="IPR003594">
    <property type="entry name" value="HATPase_dom"/>
</dbReference>
<keyword evidence="5" id="KW-0597">Phosphoprotein</keyword>
<keyword evidence="11 14" id="KW-1133">Transmembrane helix</keyword>
<feature type="transmembrane region" description="Helical" evidence="14">
    <location>
        <begin position="271"/>
        <end position="291"/>
    </location>
</feature>
<dbReference type="CDD" id="cd16922">
    <property type="entry name" value="HATPase_EvgS-ArcB-TorS-like"/>
    <property type="match status" value="1"/>
</dbReference>
<evidence type="ECO:0000256" key="11">
    <source>
        <dbReference type="ARBA" id="ARBA00022989"/>
    </source>
</evidence>
<dbReference type="SUPFAM" id="SSF55874">
    <property type="entry name" value="ATPase domain of HSP90 chaperone/DNA topoisomerase II/histidine kinase"/>
    <property type="match status" value="1"/>
</dbReference>
<keyword evidence="8" id="KW-0547">Nucleotide-binding</keyword>
<evidence type="ECO:0000259" key="16">
    <source>
        <dbReference type="PROSITE" id="PS50839"/>
    </source>
</evidence>
<keyword evidence="4" id="KW-1003">Cell membrane</keyword>
<dbReference type="GO" id="GO:0005886">
    <property type="term" value="C:plasma membrane"/>
    <property type="evidence" value="ECO:0007669"/>
    <property type="project" value="UniProtKB-SubCell"/>
</dbReference>
<evidence type="ECO:0000259" key="15">
    <source>
        <dbReference type="PROSITE" id="PS50109"/>
    </source>
</evidence>
<feature type="domain" description="CHASE" evidence="16">
    <location>
        <begin position="115"/>
        <end position="201"/>
    </location>
</feature>
<dbReference type="CDD" id="cd00082">
    <property type="entry name" value="HisKA"/>
    <property type="match status" value="1"/>
</dbReference>
<dbReference type="Pfam" id="PF12860">
    <property type="entry name" value="PAS_7"/>
    <property type="match status" value="1"/>
</dbReference>
<keyword evidence="12" id="KW-0902">Two-component regulatory system</keyword>
<dbReference type="RefSeq" id="WP_169337586.1">
    <property type="nucleotide sequence ID" value="NZ_KB902300.1"/>
</dbReference>
<comment type="caution">
    <text evidence="17">The sequence shown here is derived from an EMBL/GenBank/DDBJ whole genome shotgun (WGS) entry which is preliminary data.</text>
</comment>
<dbReference type="Proteomes" id="UP000035100">
    <property type="component" value="Unassembled WGS sequence"/>
</dbReference>
<evidence type="ECO:0000313" key="17">
    <source>
        <dbReference type="EMBL" id="KIQ69186.1"/>
    </source>
</evidence>
<gene>
    <name evidence="17" type="ORF">Wenmar_02256</name>
</gene>
<dbReference type="Pfam" id="PF03924">
    <property type="entry name" value="CHASE"/>
    <property type="match status" value="1"/>
</dbReference>
<comment type="subcellular location">
    <subcellularLocation>
        <location evidence="2">Cell membrane</location>
    </subcellularLocation>
</comment>
<dbReference type="SMART" id="SM01079">
    <property type="entry name" value="CHASE"/>
    <property type="match status" value="1"/>
</dbReference>
<dbReference type="Gene3D" id="3.30.565.10">
    <property type="entry name" value="Histidine kinase-like ATPase, C-terminal domain"/>
    <property type="match status" value="1"/>
</dbReference>
<keyword evidence="18" id="KW-1185">Reference proteome</keyword>
<dbReference type="InterPro" id="IPR042240">
    <property type="entry name" value="CHASE_sf"/>
</dbReference>
<dbReference type="GO" id="GO:0000155">
    <property type="term" value="F:phosphorelay sensor kinase activity"/>
    <property type="evidence" value="ECO:0007669"/>
    <property type="project" value="InterPro"/>
</dbReference>
<dbReference type="Pfam" id="PF02518">
    <property type="entry name" value="HATPase_c"/>
    <property type="match status" value="1"/>
</dbReference>
<dbReference type="FunFam" id="3.30.565.10:FF:000023">
    <property type="entry name" value="PAS domain-containing sensor histidine kinase"/>
    <property type="match status" value="1"/>
</dbReference>
<reference evidence="17 18" key="1">
    <citation type="submission" date="2013-01" db="EMBL/GenBank/DDBJ databases">
        <authorList>
            <person name="Fiebig A."/>
            <person name="Goeker M."/>
            <person name="Klenk H.-P.P."/>
        </authorList>
    </citation>
    <scope>NUCLEOTIDE SEQUENCE [LARGE SCALE GENOMIC DNA]</scope>
    <source>
        <strain evidence="17 18">DSM 24838</strain>
    </source>
</reference>
<dbReference type="GO" id="GO:0005524">
    <property type="term" value="F:ATP binding"/>
    <property type="evidence" value="ECO:0007669"/>
    <property type="project" value="UniProtKB-KW"/>
</dbReference>
<evidence type="ECO:0000256" key="2">
    <source>
        <dbReference type="ARBA" id="ARBA00004236"/>
    </source>
</evidence>
<dbReference type="SUPFAM" id="SSF47384">
    <property type="entry name" value="Homodimeric domain of signal transducing histidine kinase"/>
    <property type="match status" value="1"/>
</dbReference>
<dbReference type="PANTHER" id="PTHR43047:SF72">
    <property type="entry name" value="OSMOSENSING HISTIDINE PROTEIN KINASE SLN1"/>
    <property type="match status" value="1"/>
</dbReference>
<comment type="catalytic activity">
    <reaction evidence="1">
        <text>ATP + protein L-histidine = ADP + protein N-phospho-L-histidine.</text>
        <dbReference type="EC" id="2.7.13.3"/>
    </reaction>
</comment>
<organism evidence="17 18">
    <name type="scientific">Wenxinia marina DSM 24838</name>
    <dbReference type="NCBI Taxonomy" id="1123501"/>
    <lineage>
        <taxon>Bacteria</taxon>
        <taxon>Pseudomonadati</taxon>
        <taxon>Pseudomonadota</taxon>
        <taxon>Alphaproteobacteria</taxon>
        <taxon>Rhodobacterales</taxon>
        <taxon>Roseobacteraceae</taxon>
        <taxon>Wenxinia</taxon>
    </lineage>
</organism>
<dbReference type="InterPro" id="IPR035965">
    <property type="entry name" value="PAS-like_dom_sf"/>
</dbReference>
<dbReference type="PROSITE" id="PS50109">
    <property type="entry name" value="HIS_KIN"/>
    <property type="match status" value="1"/>
</dbReference>
<evidence type="ECO:0000256" key="8">
    <source>
        <dbReference type="ARBA" id="ARBA00022741"/>
    </source>
</evidence>
<dbReference type="PRINTS" id="PR00344">
    <property type="entry name" value="BCTRLSENSOR"/>
</dbReference>
<evidence type="ECO:0000256" key="12">
    <source>
        <dbReference type="ARBA" id="ARBA00023012"/>
    </source>
</evidence>
<evidence type="ECO:0000313" key="18">
    <source>
        <dbReference type="Proteomes" id="UP000035100"/>
    </source>
</evidence>
<feature type="domain" description="Histidine kinase" evidence="15">
    <location>
        <begin position="435"/>
        <end position="676"/>
    </location>
</feature>
<dbReference type="InterPro" id="IPR006189">
    <property type="entry name" value="CHASE_dom"/>
</dbReference>
<protein>
    <recommendedName>
        <fullName evidence="3">histidine kinase</fullName>
        <ecNumber evidence="3">2.7.13.3</ecNumber>
    </recommendedName>
</protein>
<dbReference type="Pfam" id="PF00512">
    <property type="entry name" value="HisKA"/>
    <property type="match status" value="1"/>
</dbReference>
<sequence length="685" mass="74097">MPNAILRKRAIETLIGTTLAVLLTLAVVAGAFKLSSSLHEDRLSDLRLQGTLELVELREKIEADVHTTLSSLRQIGTALQIDPDMSQAEYSDLAFSIAGKNSAIINLAAATDFRLSLVYPYEENSSILGFDLRDYPDQLAGVTQAVEAGDMIVAGPLDLVQGGVGSIARYPVFVPGDEGDDRLWGIASLVFDHSGLIAAAIGNSIGSDYRLLVTSDGLRDADRRTLFGDIDVRSAADPIELDFDFSGGDWTFLAVPENGWPSNAISHPHNIAIAVLAALAIVAIWLIQIIMRSRNRAEVQLLRAVEAIDGGFAMFDAGGRLLSFNAAYARMYDRCRDAIRRGARFEDILRTGLANGQYPDAVGREEEWLKDRLELHAHPRGEFDQRLSNGRWVRISERRSEDGVLVSIRVDVTELKEAQAAAEEANRAKTDFLSVLSHELRTPLSVITGFVRLVGMEGAMPESRRLASALAETPDVPLPVRSAIEARESSIAQTMRTVLRSAEHLLFLVEEMLDFGQVEAGKLTVRPSNCDVAALIAAATDQCGEKARRKGILLETENADAWVVADPKRTHQILLNLIGNAIKFTEAGSVRISVEAGDEAVEIAVSDSGPGIAVSELGKIFEPFYQVDSSSVRRAGGTGLGLAIARNLAELQGGSLTVSSTEGIGSRFALLLPRSHDEPMRLAGE</sequence>
<keyword evidence="6" id="KW-0808">Transferase</keyword>
<evidence type="ECO:0000256" key="9">
    <source>
        <dbReference type="ARBA" id="ARBA00022777"/>
    </source>
</evidence>
<dbReference type="Gene3D" id="3.30.450.350">
    <property type="entry name" value="CHASE domain"/>
    <property type="match status" value="1"/>
</dbReference>
<evidence type="ECO:0000256" key="7">
    <source>
        <dbReference type="ARBA" id="ARBA00022692"/>
    </source>
</evidence>
<dbReference type="InterPro" id="IPR036890">
    <property type="entry name" value="HATPase_C_sf"/>
</dbReference>
<evidence type="ECO:0000256" key="1">
    <source>
        <dbReference type="ARBA" id="ARBA00000085"/>
    </source>
</evidence>
<dbReference type="InterPro" id="IPR003661">
    <property type="entry name" value="HisK_dim/P_dom"/>
</dbReference>
<proteinExistence type="predicted"/>
<accession>A0A0D0PCS0</accession>
<keyword evidence="10" id="KW-0067">ATP-binding</keyword>
<evidence type="ECO:0000256" key="5">
    <source>
        <dbReference type="ARBA" id="ARBA00022553"/>
    </source>
</evidence>
<evidence type="ECO:0000256" key="10">
    <source>
        <dbReference type="ARBA" id="ARBA00022840"/>
    </source>
</evidence>
<dbReference type="EMBL" id="AONG01000010">
    <property type="protein sequence ID" value="KIQ69186.1"/>
    <property type="molecule type" value="Genomic_DNA"/>
</dbReference>
<dbReference type="InterPro" id="IPR036097">
    <property type="entry name" value="HisK_dim/P_sf"/>
</dbReference>
<keyword evidence="13 14" id="KW-0472">Membrane</keyword>
<keyword evidence="7 14" id="KW-0812">Transmembrane</keyword>
<dbReference type="GO" id="GO:0009927">
    <property type="term" value="F:histidine phosphotransfer kinase activity"/>
    <property type="evidence" value="ECO:0007669"/>
    <property type="project" value="TreeGrafter"/>
</dbReference>
<dbReference type="AlphaFoldDB" id="A0A0D0PCS0"/>
<dbReference type="eggNOG" id="COG0642">
    <property type="taxonomic scope" value="Bacteria"/>
</dbReference>
<evidence type="ECO:0000256" key="4">
    <source>
        <dbReference type="ARBA" id="ARBA00022475"/>
    </source>
</evidence>
<evidence type="ECO:0000256" key="14">
    <source>
        <dbReference type="SAM" id="Phobius"/>
    </source>
</evidence>
<evidence type="ECO:0000256" key="13">
    <source>
        <dbReference type="ARBA" id="ARBA00023136"/>
    </source>
</evidence>
<dbReference type="Gene3D" id="1.10.287.130">
    <property type="match status" value="1"/>
</dbReference>
<dbReference type="PATRIC" id="fig|1123501.6.peg.2358"/>
<dbReference type="STRING" id="1123501.Wenmar_02256"/>
<dbReference type="InterPro" id="IPR005467">
    <property type="entry name" value="His_kinase_dom"/>
</dbReference>
<keyword evidence="9 17" id="KW-0418">Kinase</keyword>
<dbReference type="SUPFAM" id="SSF55785">
    <property type="entry name" value="PYP-like sensor domain (PAS domain)"/>
    <property type="match status" value="1"/>
</dbReference>
<evidence type="ECO:0000256" key="6">
    <source>
        <dbReference type="ARBA" id="ARBA00022679"/>
    </source>
</evidence>
<dbReference type="InterPro" id="IPR004358">
    <property type="entry name" value="Sig_transdc_His_kin-like_C"/>
</dbReference>
<dbReference type="SMART" id="SM00387">
    <property type="entry name" value="HATPase_c"/>
    <property type="match status" value="1"/>
</dbReference>
<dbReference type="PROSITE" id="PS50839">
    <property type="entry name" value="CHASE"/>
    <property type="match status" value="1"/>
</dbReference>
<dbReference type="EC" id="2.7.13.3" evidence="3"/>